<proteinExistence type="predicted"/>
<accession>A0A952DVJ9</accession>
<feature type="non-terminal residue" evidence="1">
    <location>
        <position position="168"/>
    </location>
</feature>
<dbReference type="AlphaFoldDB" id="A0A952DVJ9"/>
<dbReference type="EMBL" id="JACFOF010000003">
    <property type="protein sequence ID" value="MBW7953535.1"/>
    <property type="molecule type" value="Genomic_DNA"/>
</dbReference>
<evidence type="ECO:0000313" key="2">
    <source>
        <dbReference type="Proteomes" id="UP000781173"/>
    </source>
</evidence>
<protein>
    <submittedName>
        <fullName evidence="1">Uncharacterized protein</fullName>
    </submittedName>
</protein>
<evidence type="ECO:0000313" key="1">
    <source>
        <dbReference type="EMBL" id="MBW7953535.1"/>
    </source>
</evidence>
<reference evidence="1" key="1">
    <citation type="journal article" date="2022" name="ISME J.">
        <title>A general approach to explore prokaryotic protein glycosylation reveals the unique surface layer modulation of an anammox bacterium.</title>
        <authorList>
            <person name="Pabst M."/>
            <person name="Grouzdev D.S."/>
            <person name="Lawson C.E."/>
            <person name="Kleikamp H.B.C."/>
            <person name="de Ram C."/>
            <person name="Louwen R."/>
            <person name="Lin Y.M."/>
            <person name="Lucker S."/>
            <person name="van Loosdrecht M.C.M."/>
            <person name="Laureni M."/>
        </authorList>
    </citation>
    <scope>NUCLEOTIDE SEQUENCE</scope>
    <source>
        <strain evidence="1">BROCD043</strain>
    </source>
</reference>
<sequence>MITKYVLPEAGINTINDYESIEVGNKKVVAPYYMNKRKLKGGLRVMIGKGSPDEIEREVMVLAQVKGFDIDKAEPSEVRKFMQDRDIGIDCSGFVVHVLNAILKDKKMGSIDAYLQYNQNGIVSRLRRLLRPVENTGANVLTGINNCNEIKDINQVRPGNLIRSKGKV</sequence>
<name>A0A952DVJ9_9BACT</name>
<dbReference type="Proteomes" id="UP000781173">
    <property type="component" value="Unassembled WGS sequence"/>
</dbReference>
<gene>
    <name evidence="1" type="ORF">H3C67_02005</name>
</gene>
<organism evidence="1 2">
    <name type="scientific">Candidatus Dojkabacteria bacterium</name>
    <dbReference type="NCBI Taxonomy" id="2099670"/>
    <lineage>
        <taxon>Bacteria</taxon>
        <taxon>Candidatus Dojkabacteria</taxon>
    </lineage>
</organism>
<comment type="caution">
    <text evidence="1">The sequence shown here is derived from an EMBL/GenBank/DDBJ whole genome shotgun (WGS) entry which is preliminary data.</text>
</comment>